<dbReference type="InterPro" id="IPR016047">
    <property type="entry name" value="M23ase_b-sheet_dom"/>
</dbReference>
<dbReference type="InterPro" id="IPR011055">
    <property type="entry name" value="Dup_hybrid_motif"/>
</dbReference>
<feature type="domain" description="M23ase beta-sheet core" evidence="3">
    <location>
        <begin position="199"/>
        <end position="295"/>
    </location>
</feature>
<dbReference type="GO" id="GO:0004222">
    <property type="term" value="F:metalloendopeptidase activity"/>
    <property type="evidence" value="ECO:0007669"/>
    <property type="project" value="TreeGrafter"/>
</dbReference>
<keyword evidence="4" id="KW-0378">Hydrolase</keyword>
<keyword evidence="2" id="KW-0472">Membrane</keyword>
<feature type="coiled-coil region" evidence="1">
    <location>
        <begin position="63"/>
        <end position="97"/>
    </location>
</feature>
<proteinExistence type="predicted"/>
<name>A0A2W7SD94_9BACT</name>
<organism evidence="4 5">
    <name type="scientific">Hydrotalea sandarakina</name>
    <dbReference type="NCBI Taxonomy" id="1004304"/>
    <lineage>
        <taxon>Bacteria</taxon>
        <taxon>Pseudomonadati</taxon>
        <taxon>Bacteroidota</taxon>
        <taxon>Chitinophagia</taxon>
        <taxon>Chitinophagales</taxon>
        <taxon>Chitinophagaceae</taxon>
        <taxon>Hydrotalea</taxon>
    </lineage>
</organism>
<dbReference type="OrthoDB" id="9810477at2"/>
<dbReference type="PANTHER" id="PTHR21666">
    <property type="entry name" value="PEPTIDASE-RELATED"/>
    <property type="match status" value="1"/>
</dbReference>
<dbReference type="EMBL" id="QKZV01000008">
    <property type="protein sequence ID" value="PZX60835.1"/>
    <property type="molecule type" value="Genomic_DNA"/>
</dbReference>
<evidence type="ECO:0000256" key="1">
    <source>
        <dbReference type="SAM" id="Coils"/>
    </source>
</evidence>
<comment type="caution">
    <text evidence="4">The sequence shown here is derived from an EMBL/GenBank/DDBJ whole genome shotgun (WGS) entry which is preliminary data.</text>
</comment>
<gene>
    <name evidence="4" type="ORF">LX80_02319</name>
</gene>
<dbReference type="PANTHER" id="PTHR21666:SF286">
    <property type="entry name" value="LIPOPROTEIN NLPD"/>
    <property type="match status" value="1"/>
</dbReference>
<reference evidence="4 5" key="1">
    <citation type="submission" date="2018-06" db="EMBL/GenBank/DDBJ databases">
        <title>Genomic Encyclopedia of Archaeal and Bacterial Type Strains, Phase II (KMG-II): from individual species to whole genera.</title>
        <authorList>
            <person name="Goeker M."/>
        </authorList>
    </citation>
    <scope>NUCLEOTIDE SEQUENCE [LARGE SCALE GENOMIC DNA]</scope>
    <source>
        <strain evidence="4 5">DSM 23241</strain>
    </source>
</reference>
<evidence type="ECO:0000259" key="3">
    <source>
        <dbReference type="Pfam" id="PF01551"/>
    </source>
</evidence>
<protein>
    <submittedName>
        <fullName evidence="4">Murein DD-endopeptidase MepM/ murein hydrolase activator NlpD</fullName>
    </submittedName>
</protein>
<dbReference type="CDD" id="cd12797">
    <property type="entry name" value="M23_peptidase"/>
    <property type="match status" value="1"/>
</dbReference>
<dbReference type="FunFam" id="2.70.70.10:FF:000006">
    <property type="entry name" value="M23 family peptidase"/>
    <property type="match status" value="1"/>
</dbReference>
<dbReference type="InterPro" id="IPR050570">
    <property type="entry name" value="Cell_wall_metabolism_enzyme"/>
</dbReference>
<evidence type="ECO:0000313" key="5">
    <source>
        <dbReference type="Proteomes" id="UP000249720"/>
    </source>
</evidence>
<accession>A0A2W7SD94</accession>
<dbReference type="AlphaFoldDB" id="A0A2W7SD94"/>
<evidence type="ECO:0000256" key="2">
    <source>
        <dbReference type="SAM" id="Phobius"/>
    </source>
</evidence>
<dbReference type="Gene3D" id="2.70.70.10">
    <property type="entry name" value="Glucose Permease (Domain IIA)"/>
    <property type="match status" value="1"/>
</dbReference>
<keyword evidence="2" id="KW-0812">Transmembrane</keyword>
<dbReference type="Pfam" id="PF01551">
    <property type="entry name" value="Peptidase_M23"/>
    <property type="match status" value="1"/>
</dbReference>
<evidence type="ECO:0000313" key="4">
    <source>
        <dbReference type="EMBL" id="PZX60835.1"/>
    </source>
</evidence>
<dbReference type="RefSeq" id="WP_111296646.1">
    <property type="nucleotide sequence ID" value="NZ_QKZV01000008.1"/>
</dbReference>
<keyword evidence="1" id="KW-0175">Coiled coil</keyword>
<dbReference type="Proteomes" id="UP000249720">
    <property type="component" value="Unassembled WGS sequence"/>
</dbReference>
<feature type="transmembrane region" description="Helical" evidence="2">
    <location>
        <begin position="26"/>
        <end position="51"/>
    </location>
</feature>
<keyword evidence="5" id="KW-1185">Reference proteome</keyword>
<dbReference type="SUPFAM" id="SSF51261">
    <property type="entry name" value="Duplicated hybrid motif"/>
    <property type="match status" value="1"/>
</dbReference>
<keyword evidence="2" id="KW-1133">Transmembrane helix</keyword>
<sequence>MRKIKYYYNTHTLRFEKLEVPLRVRILQVIGFIAASLVTGILLMLLVFQFVDSPKEKLLRQQNKDLAENYSLIQERVKQLELQMQELENRDNNVYRTIFESTPIPDSARTKIMETKNEIKLIEGQTETELVNNIKNQLNNLTLRVAYQSKSYNDIDNMIKNKEKLLLAIPAIQPVSNKNLNRVASGFGYRIDPVYKVTKFHAGLDFAAPMGTPIYATADGVVQNAGFNTGGYGNEVVINHGYGYQTLYGHMFKVKAHVGQVVKRGEVIGYVGSTGKSTGPHCHYEVHKNGKPVDPIYYFYNDLTPAQFDRILKLAATANQSLD</sequence>